<accession>A0A074S6L0</accession>
<organism evidence="1 2">
    <name type="scientific">Rhizoctonia solani 123E</name>
    <dbReference type="NCBI Taxonomy" id="1423351"/>
    <lineage>
        <taxon>Eukaryota</taxon>
        <taxon>Fungi</taxon>
        <taxon>Dikarya</taxon>
        <taxon>Basidiomycota</taxon>
        <taxon>Agaricomycotina</taxon>
        <taxon>Agaricomycetes</taxon>
        <taxon>Cantharellales</taxon>
        <taxon>Ceratobasidiaceae</taxon>
        <taxon>Rhizoctonia</taxon>
    </lineage>
</organism>
<dbReference type="Gene3D" id="1.10.510.10">
    <property type="entry name" value="Transferase(Phosphotransferase) domain 1"/>
    <property type="match status" value="1"/>
</dbReference>
<dbReference type="OrthoDB" id="3269050at2759"/>
<dbReference type="PANTHER" id="PTHR37171:SF1">
    <property type="entry name" value="SERINE_THREONINE-PROTEIN KINASE YRZF-RELATED"/>
    <property type="match status" value="1"/>
</dbReference>
<evidence type="ECO:0008006" key="3">
    <source>
        <dbReference type="Google" id="ProtNLM"/>
    </source>
</evidence>
<proteinExistence type="predicted"/>
<dbReference type="InterPro" id="IPR052396">
    <property type="entry name" value="Meiotic_Drive_Suppr_Kinase"/>
</dbReference>
<dbReference type="HOGENOM" id="CLU_054599_1_0_1"/>
<protein>
    <recommendedName>
        <fullName evidence="3">Protein kinase domain-containing protein</fullName>
    </recommendedName>
</protein>
<reference evidence="1 2" key="1">
    <citation type="submission" date="2013-12" db="EMBL/GenBank/DDBJ databases">
        <authorList>
            <person name="Cubeta M."/>
            <person name="Pakala S."/>
            <person name="Fedorova N."/>
            <person name="Thomas E."/>
            <person name="Dean R."/>
            <person name="Jabaji S."/>
            <person name="Neate S."/>
            <person name="Toda T."/>
            <person name="Tavantzis S."/>
            <person name="Vilgalys R."/>
            <person name="Bharathan N."/>
            <person name="Pakala S."/>
            <person name="Losada L.S."/>
            <person name="Zafar N."/>
            <person name="Nierman W."/>
        </authorList>
    </citation>
    <scope>NUCLEOTIDE SEQUENCE [LARGE SCALE GENOMIC DNA]</scope>
    <source>
        <strain evidence="1 2">123E</strain>
    </source>
</reference>
<dbReference type="Proteomes" id="UP000027456">
    <property type="component" value="Unassembled WGS sequence"/>
</dbReference>
<dbReference type="AlphaFoldDB" id="A0A074S6L0"/>
<dbReference type="EMBL" id="AZST01000012">
    <property type="protein sequence ID" value="KEP55076.1"/>
    <property type="molecule type" value="Genomic_DNA"/>
</dbReference>
<comment type="caution">
    <text evidence="1">The sequence shown here is derived from an EMBL/GenBank/DDBJ whole genome shotgun (WGS) entry which is preliminary data.</text>
</comment>
<name>A0A074S6L0_9AGAM</name>
<dbReference type="STRING" id="1423351.A0A074S6L0"/>
<evidence type="ECO:0000313" key="1">
    <source>
        <dbReference type="EMBL" id="KEP55076.1"/>
    </source>
</evidence>
<keyword evidence="2" id="KW-1185">Reference proteome</keyword>
<evidence type="ECO:0000313" key="2">
    <source>
        <dbReference type="Proteomes" id="UP000027456"/>
    </source>
</evidence>
<dbReference type="PANTHER" id="PTHR37171">
    <property type="entry name" value="SERINE/THREONINE-PROTEIN KINASE YRZF-RELATED"/>
    <property type="match status" value="1"/>
</dbReference>
<dbReference type="SUPFAM" id="SSF56112">
    <property type="entry name" value="Protein kinase-like (PK-like)"/>
    <property type="match status" value="1"/>
</dbReference>
<dbReference type="InterPro" id="IPR011009">
    <property type="entry name" value="Kinase-like_dom_sf"/>
</dbReference>
<gene>
    <name evidence="1" type="ORF">V565_009560</name>
</gene>
<sequence length="324" mass="36502">MSDTPTTRIPCPYALGATFSLQISPPQGESFVAEAKVVHVYAPFTRSSVMKVALTPESTGTTLPDEAILKVYDRRFANGIRKEYDLEPPTYEAEAQYAEYLRSDNVPQTVAQNYEQADQLPDDAPELVKLDEQLVAIHSKLCFESEKTTYSALSSLQGKHIPTFYGTTRFLDESLPGLDTTVPGVLVEFIPGTSLFQVDRSSIDLDAVCSGAVNIVDQYSDLNVLNRDVRLQNFIVKPSGSEVVMIDFGHCRLRSEDEDDQVWGETKIYQDEEGAVGFVVRNRFGWNYVPSERYAVYADPTGRKIRWFNPKKWKTELIYCDMES</sequence>